<reference evidence="2 3" key="1">
    <citation type="submission" date="2018-07" db="EMBL/GenBank/DDBJ databases">
        <title>Genomic Encyclopedia of Type Strains, Phase IV (KMG-IV): sequencing the most valuable type-strain genomes for metagenomic binning, comparative biology and taxonomic classification.</title>
        <authorList>
            <person name="Goeker M."/>
        </authorList>
    </citation>
    <scope>NUCLEOTIDE SEQUENCE [LARGE SCALE GENOMIC DNA]</scope>
    <source>
        <strain evidence="2 3">DSM 27696</strain>
    </source>
</reference>
<dbReference type="GO" id="GO:0005886">
    <property type="term" value="C:plasma membrane"/>
    <property type="evidence" value="ECO:0007669"/>
    <property type="project" value="TreeGrafter"/>
</dbReference>
<name>A0A368XG36_9BACI</name>
<dbReference type="PANTHER" id="PTHR35813:SF1">
    <property type="entry name" value="INNER MEMBRANE PROTEIN YBAN"/>
    <property type="match status" value="1"/>
</dbReference>
<dbReference type="PIRSF" id="PIRSF016789">
    <property type="entry name" value="DUF454"/>
    <property type="match status" value="1"/>
</dbReference>
<feature type="transmembrane region" description="Helical" evidence="1">
    <location>
        <begin position="83"/>
        <end position="116"/>
    </location>
</feature>
<evidence type="ECO:0000313" key="3">
    <source>
        <dbReference type="Proteomes" id="UP000252585"/>
    </source>
</evidence>
<dbReference type="Proteomes" id="UP000252585">
    <property type="component" value="Unassembled WGS sequence"/>
</dbReference>
<evidence type="ECO:0008006" key="4">
    <source>
        <dbReference type="Google" id="ProtNLM"/>
    </source>
</evidence>
<comment type="caution">
    <text evidence="2">The sequence shown here is derived from an EMBL/GenBank/DDBJ whole genome shotgun (WGS) entry which is preliminary data.</text>
</comment>
<evidence type="ECO:0000313" key="2">
    <source>
        <dbReference type="EMBL" id="RCW66950.1"/>
    </source>
</evidence>
<dbReference type="AlphaFoldDB" id="A0A368XG36"/>
<keyword evidence="1" id="KW-1133">Transmembrane helix</keyword>
<keyword evidence="3" id="KW-1185">Reference proteome</keyword>
<dbReference type="Pfam" id="PF04304">
    <property type="entry name" value="DUF454"/>
    <property type="match status" value="1"/>
</dbReference>
<evidence type="ECO:0000256" key="1">
    <source>
        <dbReference type="SAM" id="Phobius"/>
    </source>
</evidence>
<proteinExistence type="predicted"/>
<feature type="transmembrane region" description="Helical" evidence="1">
    <location>
        <begin position="7"/>
        <end position="29"/>
    </location>
</feature>
<accession>A0A368XG36</accession>
<keyword evidence="1" id="KW-0472">Membrane</keyword>
<gene>
    <name evidence="2" type="ORF">DFR57_10846</name>
</gene>
<protein>
    <recommendedName>
        <fullName evidence="4">DUF454 domain-containing protein</fullName>
    </recommendedName>
</protein>
<dbReference type="InterPro" id="IPR007401">
    <property type="entry name" value="DUF454"/>
</dbReference>
<keyword evidence="1" id="KW-0812">Transmembrane</keyword>
<dbReference type="PANTHER" id="PTHR35813">
    <property type="entry name" value="INNER MEMBRANE PROTEIN YBAN"/>
    <property type="match status" value="1"/>
</dbReference>
<dbReference type="OrthoDB" id="345900at2"/>
<dbReference type="EMBL" id="QPJJ01000008">
    <property type="protein sequence ID" value="RCW66950.1"/>
    <property type="molecule type" value="Genomic_DNA"/>
</dbReference>
<organism evidence="2 3">
    <name type="scientific">Saliterribacillus persicus</name>
    <dbReference type="NCBI Taxonomy" id="930114"/>
    <lineage>
        <taxon>Bacteria</taxon>
        <taxon>Bacillati</taxon>
        <taxon>Bacillota</taxon>
        <taxon>Bacilli</taxon>
        <taxon>Bacillales</taxon>
        <taxon>Bacillaceae</taxon>
        <taxon>Saliterribacillus</taxon>
    </lineage>
</organism>
<sequence>MASFHRILWIIGGSLSIGIGLIGIVVPILPTTPLIILGGFCYGKSSPRLHNWLLENKYFGKYLKDYHQGKGVPLRIKLFAVTIVWTSMLFTLLVIPLIAVKILMLLIATWVTYFIFTSPLLKSKKIPKQLDE</sequence>
<dbReference type="RefSeq" id="WP_114353101.1">
    <property type="nucleotide sequence ID" value="NZ_QPJJ01000008.1"/>
</dbReference>